<feature type="transmembrane region" description="Helical" evidence="2">
    <location>
        <begin position="27"/>
        <end position="46"/>
    </location>
</feature>
<evidence type="ECO:0000256" key="2">
    <source>
        <dbReference type="SAM" id="Phobius"/>
    </source>
</evidence>
<dbReference type="Pfam" id="PF11755">
    <property type="entry name" value="DUF3311"/>
    <property type="match status" value="1"/>
</dbReference>
<dbReference type="RefSeq" id="WP_146389654.1">
    <property type="nucleotide sequence ID" value="NZ_SJPK01000001.1"/>
</dbReference>
<name>A0A5C5YK43_9BACT</name>
<feature type="region of interest" description="Disordered" evidence="1">
    <location>
        <begin position="93"/>
        <end position="115"/>
    </location>
</feature>
<reference evidence="3 4" key="1">
    <citation type="submission" date="2019-02" db="EMBL/GenBank/DDBJ databases">
        <title>Deep-cultivation of Planctomycetes and their phenomic and genomic characterization uncovers novel biology.</title>
        <authorList>
            <person name="Wiegand S."/>
            <person name="Jogler M."/>
            <person name="Boedeker C."/>
            <person name="Pinto D."/>
            <person name="Vollmers J."/>
            <person name="Rivas-Marin E."/>
            <person name="Kohn T."/>
            <person name="Peeters S.H."/>
            <person name="Heuer A."/>
            <person name="Rast P."/>
            <person name="Oberbeckmann S."/>
            <person name="Bunk B."/>
            <person name="Jeske O."/>
            <person name="Meyerdierks A."/>
            <person name="Storesund J.E."/>
            <person name="Kallscheuer N."/>
            <person name="Luecker S."/>
            <person name="Lage O.M."/>
            <person name="Pohl T."/>
            <person name="Merkel B.J."/>
            <person name="Hornburger P."/>
            <person name="Mueller R.-W."/>
            <person name="Bruemmer F."/>
            <person name="Labrenz M."/>
            <person name="Spormann A.M."/>
            <person name="Op Den Camp H."/>
            <person name="Overmann J."/>
            <person name="Amann R."/>
            <person name="Jetten M.S.M."/>
            <person name="Mascher T."/>
            <person name="Medema M.H."/>
            <person name="Devos D.P."/>
            <person name="Kaster A.-K."/>
            <person name="Ovreas L."/>
            <person name="Rohde M."/>
            <person name="Galperin M.Y."/>
            <person name="Jogler C."/>
        </authorList>
    </citation>
    <scope>NUCLEOTIDE SEQUENCE [LARGE SCALE GENOMIC DNA]</scope>
    <source>
        <strain evidence="3 4">CA85</strain>
    </source>
</reference>
<comment type="caution">
    <text evidence="3">The sequence shown here is derived from an EMBL/GenBank/DDBJ whole genome shotgun (WGS) entry which is preliminary data.</text>
</comment>
<keyword evidence="2" id="KW-1133">Transmembrane helix</keyword>
<sequence>MSETPQSPAAVAPLSSSPAQTSRRGPWIIAALVILLLILHQDNWFWTDGTLVFGFLPIGLFWHACISIGASLTWFLSTKIAWPIDPELESVLVPDTDAPASTAPHDQTAGQGEEK</sequence>
<gene>
    <name evidence="3" type="ORF">CA85_04770</name>
</gene>
<dbReference type="InterPro" id="IPR021741">
    <property type="entry name" value="DUF3311"/>
</dbReference>
<proteinExistence type="predicted"/>
<accession>A0A5C5YK43</accession>
<dbReference type="Proteomes" id="UP000318053">
    <property type="component" value="Unassembled WGS sequence"/>
</dbReference>
<feature type="compositionally biased region" description="Polar residues" evidence="1">
    <location>
        <begin position="104"/>
        <end position="115"/>
    </location>
</feature>
<evidence type="ECO:0000313" key="4">
    <source>
        <dbReference type="Proteomes" id="UP000318053"/>
    </source>
</evidence>
<evidence type="ECO:0000256" key="1">
    <source>
        <dbReference type="SAM" id="MobiDB-lite"/>
    </source>
</evidence>
<feature type="transmembrane region" description="Helical" evidence="2">
    <location>
        <begin position="52"/>
        <end position="76"/>
    </location>
</feature>
<dbReference type="EMBL" id="SJPK01000001">
    <property type="protein sequence ID" value="TWT75188.1"/>
    <property type="molecule type" value="Genomic_DNA"/>
</dbReference>
<evidence type="ECO:0000313" key="3">
    <source>
        <dbReference type="EMBL" id="TWT75188.1"/>
    </source>
</evidence>
<feature type="compositionally biased region" description="Low complexity" evidence="1">
    <location>
        <begin position="1"/>
        <end position="19"/>
    </location>
</feature>
<keyword evidence="2" id="KW-0812">Transmembrane</keyword>
<protein>
    <recommendedName>
        <fullName evidence="5">DUF3311 domain-containing protein</fullName>
    </recommendedName>
</protein>
<dbReference type="AlphaFoldDB" id="A0A5C5YK43"/>
<organism evidence="3 4">
    <name type="scientific">Allorhodopirellula solitaria</name>
    <dbReference type="NCBI Taxonomy" id="2527987"/>
    <lineage>
        <taxon>Bacteria</taxon>
        <taxon>Pseudomonadati</taxon>
        <taxon>Planctomycetota</taxon>
        <taxon>Planctomycetia</taxon>
        <taxon>Pirellulales</taxon>
        <taxon>Pirellulaceae</taxon>
        <taxon>Allorhodopirellula</taxon>
    </lineage>
</organism>
<feature type="region of interest" description="Disordered" evidence="1">
    <location>
        <begin position="1"/>
        <end position="22"/>
    </location>
</feature>
<keyword evidence="4" id="KW-1185">Reference proteome</keyword>
<evidence type="ECO:0008006" key="5">
    <source>
        <dbReference type="Google" id="ProtNLM"/>
    </source>
</evidence>
<keyword evidence="2" id="KW-0472">Membrane</keyword>
<dbReference type="OrthoDB" id="283209at2"/>